<dbReference type="PANTHER" id="PTHR30543">
    <property type="entry name" value="CHROMATE REDUCTASE"/>
    <property type="match status" value="1"/>
</dbReference>
<dbReference type="Pfam" id="PF03358">
    <property type="entry name" value="FMN_red"/>
    <property type="match status" value="1"/>
</dbReference>
<dbReference type="KEGG" id="otk:C6570_15440"/>
<dbReference type="InterPro" id="IPR005025">
    <property type="entry name" value="FMN_Rdtase-like_dom"/>
</dbReference>
<accession>A0A2S0MHV8</accession>
<dbReference type="GO" id="GO:0005829">
    <property type="term" value="C:cytosol"/>
    <property type="evidence" value="ECO:0007669"/>
    <property type="project" value="TreeGrafter"/>
</dbReference>
<dbReference type="InterPro" id="IPR029039">
    <property type="entry name" value="Flavoprotein-like_sf"/>
</dbReference>
<organism evidence="2 3">
    <name type="scientific">Ottowia oryzae</name>
    <dbReference type="NCBI Taxonomy" id="2109914"/>
    <lineage>
        <taxon>Bacteria</taxon>
        <taxon>Pseudomonadati</taxon>
        <taxon>Pseudomonadota</taxon>
        <taxon>Betaproteobacteria</taxon>
        <taxon>Burkholderiales</taxon>
        <taxon>Comamonadaceae</taxon>
        <taxon>Ottowia</taxon>
    </lineage>
</organism>
<dbReference type="PROSITE" id="PS51257">
    <property type="entry name" value="PROKAR_LIPOPROTEIN"/>
    <property type="match status" value="1"/>
</dbReference>
<dbReference type="RefSeq" id="WP_106704007.1">
    <property type="nucleotide sequence ID" value="NZ_CP027666.1"/>
</dbReference>
<dbReference type="InterPro" id="IPR050712">
    <property type="entry name" value="NAD(P)H-dep_reductase"/>
</dbReference>
<dbReference type="EMBL" id="CP027666">
    <property type="protein sequence ID" value="AVO35459.1"/>
    <property type="molecule type" value="Genomic_DNA"/>
</dbReference>
<proteinExistence type="predicted"/>
<evidence type="ECO:0000313" key="2">
    <source>
        <dbReference type="EMBL" id="AVO35459.1"/>
    </source>
</evidence>
<name>A0A2S0MHV8_9BURK</name>
<dbReference type="AlphaFoldDB" id="A0A2S0MHV8"/>
<gene>
    <name evidence="2" type="ORF">C6570_15440</name>
</gene>
<dbReference type="PANTHER" id="PTHR30543:SF21">
    <property type="entry name" value="NAD(P)H-DEPENDENT FMN REDUCTASE LOT6"/>
    <property type="match status" value="1"/>
</dbReference>
<dbReference type="Gene3D" id="3.40.50.360">
    <property type="match status" value="1"/>
</dbReference>
<protein>
    <submittedName>
        <fullName evidence="2">NAD(FAD)-dependent dehydrogenase</fullName>
    </submittedName>
</protein>
<keyword evidence="3" id="KW-1185">Reference proteome</keyword>
<dbReference type="Proteomes" id="UP000239709">
    <property type="component" value="Chromosome"/>
</dbReference>
<dbReference type="GO" id="GO:0016491">
    <property type="term" value="F:oxidoreductase activity"/>
    <property type="evidence" value="ECO:0007669"/>
    <property type="project" value="InterPro"/>
</dbReference>
<dbReference type="SUPFAM" id="SSF52218">
    <property type="entry name" value="Flavoproteins"/>
    <property type="match status" value="1"/>
</dbReference>
<dbReference type="GO" id="GO:0010181">
    <property type="term" value="F:FMN binding"/>
    <property type="evidence" value="ECO:0007669"/>
    <property type="project" value="TreeGrafter"/>
</dbReference>
<sequence>MKLDPNVLLIMGSTRAGRKCPEVTAWVQAIASQACPELRYEVVDLAQWPLPMDDEPGIPALGHYTQAHTLAWSEKVRSAAAVVFVTPQYNWGYPAVLKNAIDHLYGEWRDKPAAIVTYGGHGGTRCAEQLKQVAAAVGLKVAPTMPAMEVPDPVIREGAALHPAEDFRAAIPQIQSAFQELRGLISDAAAAQASTAAH</sequence>
<dbReference type="OrthoDB" id="9812295at2"/>
<feature type="domain" description="NADPH-dependent FMN reductase-like" evidence="1">
    <location>
        <begin position="6"/>
        <end position="144"/>
    </location>
</feature>
<reference evidence="2 3" key="1">
    <citation type="submission" date="2018-03" db="EMBL/GenBank/DDBJ databases">
        <title>Genome sequencing of Ottowia sp.</title>
        <authorList>
            <person name="Kim S.-J."/>
            <person name="Heo J."/>
            <person name="Kwon S.-W."/>
        </authorList>
    </citation>
    <scope>NUCLEOTIDE SEQUENCE [LARGE SCALE GENOMIC DNA]</scope>
    <source>
        <strain evidence="2 3">KADR8-3</strain>
    </source>
</reference>
<evidence type="ECO:0000313" key="3">
    <source>
        <dbReference type="Proteomes" id="UP000239709"/>
    </source>
</evidence>
<evidence type="ECO:0000259" key="1">
    <source>
        <dbReference type="Pfam" id="PF03358"/>
    </source>
</evidence>